<evidence type="ECO:0000313" key="5">
    <source>
        <dbReference type="EMBL" id="MFC4196168.1"/>
    </source>
</evidence>
<dbReference type="RefSeq" id="WP_378959496.1">
    <property type="nucleotide sequence ID" value="NZ_JBHRXC010000016.1"/>
</dbReference>
<evidence type="ECO:0000259" key="4">
    <source>
        <dbReference type="Pfam" id="PF05506"/>
    </source>
</evidence>
<dbReference type="InterPro" id="IPR006311">
    <property type="entry name" value="TAT_signal"/>
</dbReference>
<keyword evidence="3" id="KW-0378">Hydrolase</keyword>
<keyword evidence="6" id="KW-1185">Reference proteome</keyword>
<dbReference type="EC" id="3.1.4.3" evidence="2"/>
<reference evidence="6" key="1">
    <citation type="journal article" date="2019" name="Int. J. Syst. Evol. Microbiol.">
        <title>The Global Catalogue of Microorganisms (GCM) 10K type strain sequencing project: providing services to taxonomists for standard genome sequencing and annotation.</title>
        <authorList>
            <consortium name="The Broad Institute Genomics Platform"/>
            <consortium name="The Broad Institute Genome Sequencing Center for Infectious Disease"/>
            <person name="Wu L."/>
            <person name="Ma J."/>
        </authorList>
    </citation>
    <scope>NUCLEOTIDE SEQUENCE [LARGE SCALE GENOMIC DNA]</scope>
    <source>
        <strain evidence="6">CCM 8689</strain>
    </source>
</reference>
<dbReference type="InterPro" id="IPR017850">
    <property type="entry name" value="Alkaline_phosphatase_core_sf"/>
</dbReference>
<dbReference type="Pfam" id="PF04185">
    <property type="entry name" value="Phosphoesterase"/>
    <property type="match status" value="1"/>
</dbReference>
<feature type="domain" description="Bacterial phospholipase C C-terminal" evidence="4">
    <location>
        <begin position="582"/>
        <end position="679"/>
    </location>
</feature>
<evidence type="ECO:0000256" key="3">
    <source>
        <dbReference type="ARBA" id="ARBA00022801"/>
    </source>
</evidence>
<dbReference type="Pfam" id="PF05506">
    <property type="entry name" value="PLipase_C_C"/>
    <property type="match status" value="2"/>
</dbReference>
<comment type="caution">
    <text evidence="5">The sequence shown here is derived from an EMBL/GenBank/DDBJ whole genome shotgun (WGS) entry which is preliminary data.</text>
</comment>
<dbReference type="Gene3D" id="3.40.720.10">
    <property type="entry name" value="Alkaline Phosphatase, subunit A"/>
    <property type="match status" value="1"/>
</dbReference>
<organism evidence="5 6">
    <name type="scientific">Pedobacter jamesrossensis</name>
    <dbReference type="NCBI Taxonomy" id="1908238"/>
    <lineage>
        <taxon>Bacteria</taxon>
        <taxon>Pseudomonadati</taxon>
        <taxon>Bacteroidota</taxon>
        <taxon>Sphingobacteriia</taxon>
        <taxon>Sphingobacteriales</taxon>
        <taxon>Sphingobacteriaceae</taxon>
        <taxon>Pedobacter</taxon>
    </lineage>
</organism>
<gene>
    <name evidence="5" type="ORF">ACFOUY_05620</name>
</gene>
<dbReference type="InterPro" id="IPR017767">
    <property type="entry name" value="PC-PLC"/>
</dbReference>
<comment type="similarity">
    <text evidence="1">Belongs to the bacterial phospholipase C family.</text>
</comment>
<dbReference type="PROSITE" id="PS51318">
    <property type="entry name" value="TAT"/>
    <property type="match status" value="1"/>
</dbReference>
<accession>A0ABV8NJZ5</accession>
<evidence type="ECO:0000256" key="2">
    <source>
        <dbReference type="ARBA" id="ARBA00012018"/>
    </source>
</evidence>
<dbReference type="SUPFAM" id="SSF53649">
    <property type="entry name" value="Alkaline phosphatase-like"/>
    <property type="match status" value="1"/>
</dbReference>
<dbReference type="NCBIfam" id="TIGR03396">
    <property type="entry name" value="PC_PLC"/>
    <property type="match status" value="1"/>
</dbReference>
<feature type="domain" description="Bacterial phospholipase C C-terminal" evidence="4">
    <location>
        <begin position="703"/>
        <end position="773"/>
    </location>
</feature>
<dbReference type="PANTHER" id="PTHR31956:SF1">
    <property type="entry name" value="NON-SPECIFIC PHOSPHOLIPASE C1"/>
    <property type="match status" value="1"/>
</dbReference>
<dbReference type="PANTHER" id="PTHR31956">
    <property type="entry name" value="NON-SPECIFIC PHOSPHOLIPASE C4-RELATED"/>
    <property type="match status" value="1"/>
</dbReference>
<sequence>MDSRREFLKKAALFAGATGVVSTLPSSVLKAMSINPELGSSFYDAEHIVFLMQENRSFDHMFGKMKGVRGFNDPNPHIQPDGNKVWLQKDGQGYTFAPFHVDINKTKITWQGGLPHSWNDQVAARNGGRYDKWLPVKTPMTMAYYDRNDIPFYYAMADAFTICDQHFCSSLTGTTPNRLFFFTGTIRGEKSENRIAVVNNDQAESQNNVFVDWPTFQETLEDNGIDWRIYQNELWTSKLPEGEVDDWLGNYGDNPVEYVSRHNVKLSAYFRKNGDNTVKPALSAAEVQAKYDKLSQREKNLIDKAFQTNISEKDYLELEPFTFTNDQGKPETINVPKGDIFHQFRKDVDSGKLPTVSWFVAPQRFSDHTSSPLYGTWYVSEALDILTKNPEVWKKTIFILTYDENDGYFDHQPPFVVPNPDDSSSGKVSAGINYATDFENRKASPIGLGYRVPFIVASPWSKGGFVNSQVFDHTSSIMFMEKWLSKKTGKNIKSNNISDWRRNICGDLTSVFRPYNGEEIKSPETLKRDAVVTNIGNAKNKPAQVGPTALNKVEVTKINKYEAFSPLTSVHAPKQENGTKAACALPYNITVDANLLNNKIELNFQSAKTLFGNEIETVGAPFNMSTIAKFKGVAGKIWAYGVKAGDILQDTISIEDFDNEVYDLAVNGPNGFYRHFVGNKKNPALLIKAFPEQGGLITKKLTGNLIFSIENRSAVAINIQVVDNKYNSSTQNVSLKAKSSTNVLLKLSKSSNWYDFSILQKGNTVFKHRYAGKIETGEITSTDPFMGNTYIISKKGDGI</sequence>
<dbReference type="Proteomes" id="UP001595792">
    <property type="component" value="Unassembled WGS sequence"/>
</dbReference>
<proteinExistence type="inferred from homology"/>
<dbReference type="InterPro" id="IPR008475">
    <property type="entry name" value="PLipase_C_C"/>
</dbReference>
<evidence type="ECO:0000256" key="1">
    <source>
        <dbReference type="ARBA" id="ARBA00009717"/>
    </source>
</evidence>
<protein>
    <recommendedName>
        <fullName evidence="2">phospholipase C</fullName>
        <ecNumber evidence="2">3.1.4.3</ecNumber>
    </recommendedName>
</protein>
<dbReference type="CDD" id="cd16014">
    <property type="entry name" value="PLC"/>
    <property type="match status" value="1"/>
</dbReference>
<dbReference type="InterPro" id="IPR007312">
    <property type="entry name" value="Phosphoesterase"/>
</dbReference>
<evidence type="ECO:0000313" key="6">
    <source>
        <dbReference type="Proteomes" id="UP001595792"/>
    </source>
</evidence>
<dbReference type="EMBL" id="JBHSBY010000030">
    <property type="protein sequence ID" value="MFC4196168.1"/>
    <property type="molecule type" value="Genomic_DNA"/>
</dbReference>
<name>A0ABV8NJZ5_9SPHI</name>